<keyword evidence="1" id="KW-0472">Membrane</keyword>
<accession>A0ABT7FW10</accession>
<name>A0ABT7FW10_9CORY</name>
<dbReference type="EMBL" id="JASNUQ010000003">
    <property type="protein sequence ID" value="MDK4289677.1"/>
    <property type="molecule type" value="Genomic_DNA"/>
</dbReference>
<keyword evidence="3" id="KW-1185">Reference proteome</keyword>
<reference evidence="2 3" key="1">
    <citation type="submission" date="2023-05" db="EMBL/GenBank/DDBJ databases">
        <title>Metabolic capabilities are highly conserved among human nasal-associated Corynebacterium species in pangenomic analyses.</title>
        <authorList>
            <person name="Tran T.H."/>
            <person name="Roberts A.Q."/>
            <person name="Escapa I.F."/>
            <person name="Gao W."/>
            <person name="Conlan S."/>
            <person name="Kong H."/>
            <person name="Segre J.A."/>
            <person name="Kelly M.S."/>
            <person name="Lemon K.P."/>
        </authorList>
    </citation>
    <scope>NUCLEOTIDE SEQUENCE [LARGE SCALE GENOMIC DNA]</scope>
    <source>
        <strain evidence="2 3">KPL3772</strain>
    </source>
</reference>
<keyword evidence="1" id="KW-0812">Transmembrane</keyword>
<evidence type="ECO:0008006" key="4">
    <source>
        <dbReference type="Google" id="ProtNLM"/>
    </source>
</evidence>
<protein>
    <recommendedName>
        <fullName evidence="4">DUF3093 domain-containing protein</fullName>
    </recommendedName>
</protein>
<keyword evidence="1" id="KW-1133">Transmembrane helix</keyword>
<comment type="caution">
    <text evidence="2">The sequence shown here is derived from an EMBL/GenBank/DDBJ whole genome shotgun (WGS) entry which is preliminary data.</text>
</comment>
<evidence type="ECO:0000313" key="3">
    <source>
        <dbReference type="Proteomes" id="UP001239759"/>
    </source>
</evidence>
<evidence type="ECO:0000256" key="1">
    <source>
        <dbReference type="SAM" id="Phobius"/>
    </source>
</evidence>
<feature type="transmembrane region" description="Helical" evidence="1">
    <location>
        <begin position="21"/>
        <end position="54"/>
    </location>
</feature>
<organism evidence="2 3">
    <name type="scientific">Corynebacterium pseudodiphtheriticum</name>
    <dbReference type="NCBI Taxonomy" id="37637"/>
    <lineage>
        <taxon>Bacteria</taxon>
        <taxon>Bacillati</taxon>
        <taxon>Actinomycetota</taxon>
        <taxon>Actinomycetes</taxon>
        <taxon>Mycobacteriales</taxon>
        <taxon>Corynebacteriaceae</taxon>
        <taxon>Corynebacterium</taxon>
    </lineage>
</organism>
<proteinExistence type="predicted"/>
<dbReference type="RefSeq" id="WP_023018879.1">
    <property type="nucleotide sequence ID" value="NZ_JASNUQ010000003.1"/>
</dbReference>
<gene>
    <name evidence="2" type="ORF">QPX23_02870</name>
</gene>
<dbReference type="Proteomes" id="UP001239759">
    <property type="component" value="Unassembled WGS sequence"/>
</dbReference>
<sequence length="151" mass="17052">MANQQSRLHSQVFGYNAARWVWIAVTVAITIWFLLMMSWVAFLLVIVPAIVVLFHIDTQLDQEQQTLKIKVLWVPVKTCNLADIKEAAIPRDPLPLERNTFGVHFIGGALSMHAGAANLALEMKDGKTYRVTVDRPQQFVKRLNNAAQRDA</sequence>
<evidence type="ECO:0000313" key="2">
    <source>
        <dbReference type="EMBL" id="MDK4289677.1"/>
    </source>
</evidence>